<dbReference type="InterPro" id="IPR044861">
    <property type="entry name" value="IPNS-like_FE2OG_OXY"/>
</dbReference>
<dbReference type="EC" id="1.14.20.7" evidence="3"/>
<feature type="domain" description="Fe2OG dioxygenase" evidence="12">
    <location>
        <begin position="168"/>
        <end position="270"/>
    </location>
</feature>
<organism evidence="13 14">
    <name type="scientific">Ruegeria aquimaris</name>
    <dbReference type="NCBI Taxonomy" id="2984333"/>
    <lineage>
        <taxon>Bacteria</taxon>
        <taxon>Pseudomonadati</taxon>
        <taxon>Pseudomonadota</taxon>
        <taxon>Alphaproteobacteria</taxon>
        <taxon>Rhodobacterales</taxon>
        <taxon>Roseobacteraceae</taxon>
        <taxon>Ruegeria</taxon>
    </lineage>
</organism>
<protein>
    <recommendedName>
        <fullName evidence="5">2-oxoglutarate-dependent ethylene/succinate-forming enzyme</fullName>
        <ecNumber evidence="4">1.13.12.19</ecNumber>
        <ecNumber evidence="3">1.14.20.7</ecNumber>
    </recommendedName>
    <alternativeName>
        <fullName evidence="7">2-oxoglutarate dioxygenase (ethylene-forming)</fullName>
    </alternativeName>
    <alternativeName>
        <fullName evidence="8">2-oxoglutarate/L-arginine monooxygenase/decarboxylase (succinate-forming)</fullName>
    </alternativeName>
</protein>
<keyword evidence="11" id="KW-0479">Metal-binding</keyword>
<comment type="cofactor">
    <cofactor evidence="1">
        <name>Fe(2+)</name>
        <dbReference type="ChEBI" id="CHEBI:29033"/>
    </cofactor>
</comment>
<comment type="caution">
    <text evidence="13">The sequence shown here is derived from an EMBL/GenBank/DDBJ whole genome shotgun (WGS) entry which is preliminary data.</text>
</comment>
<keyword evidence="11" id="KW-0560">Oxidoreductase</keyword>
<comment type="catalytic activity">
    <reaction evidence="10">
        <text>L-arginine + 2-oxoglutarate + O2 = guanidine + L-glutamate 5-semialdehyde + succinate + CO2</text>
        <dbReference type="Rhea" id="RHEA:31535"/>
        <dbReference type="ChEBI" id="CHEBI:15379"/>
        <dbReference type="ChEBI" id="CHEBI:16526"/>
        <dbReference type="ChEBI" id="CHEBI:16810"/>
        <dbReference type="ChEBI" id="CHEBI:30031"/>
        <dbReference type="ChEBI" id="CHEBI:30087"/>
        <dbReference type="ChEBI" id="CHEBI:32682"/>
        <dbReference type="ChEBI" id="CHEBI:58066"/>
        <dbReference type="EC" id="1.14.20.7"/>
    </reaction>
</comment>
<evidence type="ECO:0000313" key="13">
    <source>
        <dbReference type="EMBL" id="MCV2890623.1"/>
    </source>
</evidence>
<evidence type="ECO:0000256" key="3">
    <source>
        <dbReference type="ARBA" id="ARBA00012293"/>
    </source>
</evidence>
<keyword evidence="11" id="KW-0408">Iron</keyword>
<dbReference type="PANTHER" id="PTHR47990">
    <property type="entry name" value="2-OXOGLUTARATE (2OG) AND FE(II)-DEPENDENT OXYGENASE SUPERFAMILY PROTEIN-RELATED"/>
    <property type="match status" value="1"/>
</dbReference>
<dbReference type="EMBL" id="JAOWLB010000019">
    <property type="protein sequence ID" value="MCV2890623.1"/>
    <property type="molecule type" value="Genomic_DNA"/>
</dbReference>
<dbReference type="PRINTS" id="PR00682">
    <property type="entry name" value="IPNSYNTHASE"/>
</dbReference>
<dbReference type="InterPro" id="IPR005123">
    <property type="entry name" value="Oxoglu/Fe-dep_dioxygenase_dom"/>
</dbReference>
<dbReference type="InterPro" id="IPR050231">
    <property type="entry name" value="Iron_ascorbate_oxido_reductase"/>
</dbReference>
<proteinExistence type="inferred from homology"/>
<name>A0ABT3APM3_9RHOB</name>
<keyword evidence="14" id="KW-1185">Reference proteome</keyword>
<dbReference type="Pfam" id="PF03171">
    <property type="entry name" value="2OG-FeII_Oxy"/>
    <property type="match status" value="1"/>
</dbReference>
<accession>A0ABT3APM3</accession>
<comment type="pathway">
    <text evidence="2">Alkene biosynthesis; ethylene biosynthesis via 2-oxoglutarate.</text>
</comment>
<evidence type="ECO:0000256" key="10">
    <source>
        <dbReference type="ARBA" id="ARBA00049359"/>
    </source>
</evidence>
<evidence type="ECO:0000313" key="14">
    <source>
        <dbReference type="Proteomes" id="UP001320899"/>
    </source>
</evidence>
<evidence type="ECO:0000256" key="9">
    <source>
        <dbReference type="ARBA" id="ARBA00047725"/>
    </source>
</evidence>
<comment type="catalytic activity">
    <reaction evidence="9">
        <text>2-oxoglutarate + O2 + 2 H(+) = ethene + 3 CO2 + H2O</text>
        <dbReference type="Rhea" id="RHEA:31523"/>
        <dbReference type="ChEBI" id="CHEBI:15377"/>
        <dbReference type="ChEBI" id="CHEBI:15378"/>
        <dbReference type="ChEBI" id="CHEBI:15379"/>
        <dbReference type="ChEBI" id="CHEBI:16526"/>
        <dbReference type="ChEBI" id="CHEBI:16810"/>
        <dbReference type="ChEBI" id="CHEBI:18153"/>
        <dbReference type="EC" id="1.13.12.19"/>
    </reaction>
</comment>
<evidence type="ECO:0000256" key="6">
    <source>
        <dbReference type="ARBA" id="ARBA00022666"/>
    </source>
</evidence>
<comment type="similarity">
    <text evidence="11">Belongs to the iron/ascorbate-dependent oxidoreductase family.</text>
</comment>
<dbReference type="InterPro" id="IPR026992">
    <property type="entry name" value="DIOX_N"/>
</dbReference>
<evidence type="ECO:0000256" key="7">
    <source>
        <dbReference type="ARBA" id="ARBA00031011"/>
    </source>
</evidence>
<dbReference type="SUPFAM" id="SSF51197">
    <property type="entry name" value="Clavaminate synthase-like"/>
    <property type="match status" value="1"/>
</dbReference>
<dbReference type="Proteomes" id="UP001320899">
    <property type="component" value="Unassembled WGS sequence"/>
</dbReference>
<dbReference type="RefSeq" id="WP_263830245.1">
    <property type="nucleotide sequence ID" value="NZ_JAOWLB010000019.1"/>
</dbReference>
<evidence type="ECO:0000256" key="8">
    <source>
        <dbReference type="ARBA" id="ARBA00031282"/>
    </source>
</evidence>
<evidence type="ECO:0000256" key="11">
    <source>
        <dbReference type="RuleBase" id="RU003682"/>
    </source>
</evidence>
<sequence length="317" mass="34834">MTEFTEIPVIRLGQRPDAEIAAEFRAAYGTTGFGYVTEHGIDPDLIEALFDASRRFHALPMERKVAVAVDRSHRGYIPINSSTDVNSTLATVTRPNQSASFMMMREDAVADPGTYLSGPNRWPELEGFRDTLESYAAAMSALGNRLMRIALQAAGVVDTYVMRAFETPTTWLRLLHYPPQPAASPEDLYGSAPHTDFGCLTLLVQDDVGGLQVKTPAGNWVDVPRLPGSFVVNVGDMLHRMSNGRLLSTPHRVINRSGRERYSCPFFYDPHVNTVIEPLPGTGTPKFPPLKFADFLRSELEAAYDAHKPASGPGVSP</sequence>
<reference evidence="13 14" key="1">
    <citation type="submission" date="2022-10" db="EMBL/GenBank/DDBJ databases">
        <title>Ruegeria sp. nov., isolated from ocean surface sediments.</title>
        <authorList>
            <person name="He W."/>
            <person name="Xue H.-P."/>
            <person name="Zhang D.-F."/>
        </authorList>
    </citation>
    <scope>NUCLEOTIDE SEQUENCE [LARGE SCALE GENOMIC DNA]</scope>
    <source>
        <strain evidence="13 14">XHP0148</strain>
    </source>
</reference>
<dbReference type="Pfam" id="PF14226">
    <property type="entry name" value="DIOX_N"/>
    <property type="match status" value="1"/>
</dbReference>
<dbReference type="InterPro" id="IPR027443">
    <property type="entry name" value="IPNS-like_sf"/>
</dbReference>
<dbReference type="EC" id="1.13.12.19" evidence="4"/>
<gene>
    <name evidence="13" type="ORF">OE747_19970</name>
</gene>
<keyword evidence="6" id="KW-0266">Ethylene biosynthesis</keyword>
<dbReference type="Gene3D" id="2.60.120.330">
    <property type="entry name" value="B-lactam Antibiotic, Isopenicillin N Synthase, Chain"/>
    <property type="match status" value="1"/>
</dbReference>
<evidence type="ECO:0000256" key="4">
    <source>
        <dbReference type="ARBA" id="ARBA00012531"/>
    </source>
</evidence>
<evidence type="ECO:0000259" key="12">
    <source>
        <dbReference type="PROSITE" id="PS51471"/>
    </source>
</evidence>
<dbReference type="PROSITE" id="PS51471">
    <property type="entry name" value="FE2OG_OXY"/>
    <property type="match status" value="1"/>
</dbReference>
<evidence type="ECO:0000256" key="2">
    <source>
        <dbReference type="ARBA" id="ARBA00004767"/>
    </source>
</evidence>
<evidence type="ECO:0000256" key="1">
    <source>
        <dbReference type="ARBA" id="ARBA00001954"/>
    </source>
</evidence>
<evidence type="ECO:0000256" key="5">
    <source>
        <dbReference type="ARBA" id="ARBA00019045"/>
    </source>
</evidence>